<gene>
    <name evidence="12" type="ORF">P5673_012465</name>
</gene>
<sequence length="332" mass="38064">METGFSQHRSGNITFMKFKHHMTTTEVRSWCTTFAVEAVFVAAGNLFIIIVFAKTKELRGNRQLFFLMNLAMADVLVGILAEPLFVYILGGYYNIWSFNYADVLGFASIFLDMFSGISSIAFLTAIALERLFATMYPIRYRGTKNARYAIIIFTLWVMSTAIPVARLTFGNDYNSLYLWMPLVCILLLLIGTAYFAIWIKVLFRSAKRMKARENHLNVTLTILTITSLSTWLPFIILNTVNMFQPVNVAPVYATKLLHYGNSLLNPFLFALKMPKFRDAANKIFCTRRRNTAFQTRSRGDNLILETVTKRTSLERTSSQIDQRNLEIKYTTV</sequence>
<reference evidence="12" key="1">
    <citation type="journal article" date="2023" name="G3 (Bethesda)">
        <title>Whole genome assembly and annotation of the endangered Caribbean coral Acropora cervicornis.</title>
        <authorList>
            <person name="Selwyn J.D."/>
            <person name="Vollmer S.V."/>
        </authorList>
    </citation>
    <scope>NUCLEOTIDE SEQUENCE</scope>
    <source>
        <strain evidence="12">K2</strain>
    </source>
</reference>
<keyword evidence="13" id="KW-1185">Reference proteome</keyword>
<evidence type="ECO:0000256" key="2">
    <source>
        <dbReference type="ARBA" id="ARBA00022475"/>
    </source>
</evidence>
<dbReference type="Proteomes" id="UP001249851">
    <property type="component" value="Unassembled WGS sequence"/>
</dbReference>
<dbReference type="SUPFAM" id="SSF81321">
    <property type="entry name" value="Family A G protein-coupled receptor-like"/>
    <property type="match status" value="1"/>
</dbReference>
<comment type="subcellular location">
    <subcellularLocation>
        <location evidence="1">Cell membrane</location>
        <topology evidence="1">Multi-pass membrane protein</topology>
    </subcellularLocation>
</comment>
<dbReference type="EMBL" id="JARQWQ010000023">
    <property type="protein sequence ID" value="KAK2564218.1"/>
    <property type="molecule type" value="Genomic_DNA"/>
</dbReference>
<proteinExistence type="predicted"/>
<organism evidence="12 13">
    <name type="scientific">Acropora cervicornis</name>
    <name type="common">Staghorn coral</name>
    <dbReference type="NCBI Taxonomy" id="6130"/>
    <lineage>
        <taxon>Eukaryota</taxon>
        <taxon>Metazoa</taxon>
        <taxon>Cnidaria</taxon>
        <taxon>Anthozoa</taxon>
        <taxon>Hexacorallia</taxon>
        <taxon>Scleractinia</taxon>
        <taxon>Astrocoeniina</taxon>
        <taxon>Acroporidae</taxon>
        <taxon>Acropora</taxon>
    </lineage>
</organism>
<evidence type="ECO:0000256" key="8">
    <source>
        <dbReference type="ARBA" id="ARBA00023180"/>
    </source>
</evidence>
<accession>A0AAD9QMY5</accession>
<evidence type="ECO:0000313" key="12">
    <source>
        <dbReference type="EMBL" id="KAK2564218.1"/>
    </source>
</evidence>
<evidence type="ECO:0000256" key="4">
    <source>
        <dbReference type="ARBA" id="ARBA00022989"/>
    </source>
</evidence>
<dbReference type="GO" id="GO:0004930">
    <property type="term" value="F:G protein-coupled receptor activity"/>
    <property type="evidence" value="ECO:0007669"/>
    <property type="project" value="UniProtKB-KW"/>
</dbReference>
<protein>
    <submittedName>
        <fullName evidence="12">5-hydroxytryptamine receptor 4</fullName>
    </submittedName>
</protein>
<feature type="transmembrane region" description="Helical" evidence="10">
    <location>
        <begin position="215"/>
        <end position="236"/>
    </location>
</feature>
<keyword evidence="7 12" id="KW-0675">Receptor</keyword>
<dbReference type="Gene3D" id="1.20.1070.10">
    <property type="entry name" value="Rhodopsin 7-helix transmembrane proteins"/>
    <property type="match status" value="1"/>
</dbReference>
<dbReference type="InterPro" id="IPR017452">
    <property type="entry name" value="GPCR_Rhodpsn_7TM"/>
</dbReference>
<reference evidence="12" key="2">
    <citation type="journal article" date="2023" name="Science">
        <title>Genomic signatures of disease resistance in endangered staghorn corals.</title>
        <authorList>
            <person name="Vollmer S.V."/>
            <person name="Selwyn J.D."/>
            <person name="Despard B.A."/>
            <person name="Roesel C.L."/>
        </authorList>
    </citation>
    <scope>NUCLEOTIDE SEQUENCE</scope>
    <source>
        <strain evidence="12">K2</strain>
    </source>
</reference>
<dbReference type="InterPro" id="IPR000276">
    <property type="entry name" value="GPCR_Rhodpsn"/>
</dbReference>
<keyword evidence="3 10" id="KW-0812">Transmembrane</keyword>
<evidence type="ECO:0000256" key="9">
    <source>
        <dbReference type="ARBA" id="ARBA00023224"/>
    </source>
</evidence>
<evidence type="ECO:0000313" key="13">
    <source>
        <dbReference type="Proteomes" id="UP001249851"/>
    </source>
</evidence>
<keyword evidence="5" id="KW-0297">G-protein coupled receptor</keyword>
<keyword evidence="6 10" id="KW-0472">Membrane</keyword>
<feature type="domain" description="G-protein coupled receptors family 1 profile" evidence="11">
    <location>
        <begin position="44"/>
        <end position="269"/>
    </location>
</feature>
<keyword evidence="2" id="KW-1003">Cell membrane</keyword>
<dbReference type="PANTHER" id="PTHR24246">
    <property type="entry name" value="OLFACTORY RECEPTOR AND ADENOSINE RECEPTOR"/>
    <property type="match status" value="1"/>
</dbReference>
<feature type="transmembrane region" description="Helical" evidence="10">
    <location>
        <begin position="27"/>
        <end position="52"/>
    </location>
</feature>
<keyword evidence="4 10" id="KW-1133">Transmembrane helix</keyword>
<evidence type="ECO:0000256" key="7">
    <source>
        <dbReference type="ARBA" id="ARBA00023170"/>
    </source>
</evidence>
<feature type="transmembrane region" description="Helical" evidence="10">
    <location>
        <begin position="109"/>
        <end position="128"/>
    </location>
</feature>
<comment type="caution">
    <text evidence="12">The sequence shown here is derived from an EMBL/GenBank/DDBJ whole genome shotgun (WGS) entry which is preliminary data.</text>
</comment>
<keyword evidence="8" id="KW-0325">Glycoprotein</keyword>
<evidence type="ECO:0000256" key="6">
    <source>
        <dbReference type="ARBA" id="ARBA00023136"/>
    </source>
</evidence>
<feature type="transmembrane region" description="Helical" evidence="10">
    <location>
        <begin position="64"/>
        <end position="89"/>
    </location>
</feature>
<evidence type="ECO:0000256" key="3">
    <source>
        <dbReference type="ARBA" id="ARBA00022692"/>
    </source>
</evidence>
<evidence type="ECO:0000256" key="1">
    <source>
        <dbReference type="ARBA" id="ARBA00004651"/>
    </source>
</evidence>
<dbReference type="PROSITE" id="PS50262">
    <property type="entry name" value="G_PROTEIN_RECEP_F1_2"/>
    <property type="match status" value="1"/>
</dbReference>
<dbReference type="GO" id="GO:0005886">
    <property type="term" value="C:plasma membrane"/>
    <property type="evidence" value="ECO:0007669"/>
    <property type="project" value="UniProtKB-SubCell"/>
</dbReference>
<keyword evidence="9" id="KW-0807">Transducer</keyword>
<name>A0AAD9QMY5_ACRCE</name>
<dbReference type="PANTHER" id="PTHR24246:SF27">
    <property type="entry name" value="ADENOSINE RECEPTOR, ISOFORM A"/>
    <property type="match status" value="1"/>
</dbReference>
<evidence type="ECO:0000256" key="5">
    <source>
        <dbReference type="ARBA" id="ARBA00023040"/>
    </source>
</evidence>
<feature type="transmembrane region" description="Helical" evidence="10">
    <location>
        <begin position="177"/>
        <end position="203"/>
    </location>
</feature>
<dbReference type="AlphaFoldDB" id="A0AAD9QMY5"/>
<dbReference type="Pfam" id="PF00001">
    <property type="entry name" value="7tm_1"/>
    <property type="match status" value="1"/>
</dbReference>
<evidence type="ECO:0000259" key="11">
    <source>
        <dbReference type="PROSITE" id="PS50262"/>
    </source>
</evidence>
<evidence type="ECO:0000256" key="10">
    <source>
        <dbReference type="SAM" id="Phobius"/>
    </source>
</evidence>
<dbReference type="PRINTS" id="PR00237">
    <property type="entry name" value="GPCRRHODOPSN"/>
</dbReference>
<feature type="transmembrane region" description="Helical" evidence="10">
    <location>
        <begin position="148"/>
        <end position="165"/>
    </location>
</feature>